<dbReference type="InterPro" id="IPR011990">
    <property type="entry name" value="TPR-like_helical_dom_sf"/>
</dbReference>
<reference evidence="3" key="1">
    <citation type="journal article" date="2025" name="Foods">
        <title>Unveiling the Microbial Signatures of Arabica Coffee Cherries: Insights into Ripeness Specific Diversity, Functional Traits, and Implications for Quality and Safety.</title>
        <authorList>
            <consortium name="RefSeq"/>
            <person name="Tenea G.N."/>
            <person name="Cifuentes V."/>
            <person name="Reyes P."/>
            <person name="Cevallos-Vallejos M."/>
        </authorList>
    </citation>
    <scope>NUCLEOTIDE SEQUENCE [LARGE SCALE GENOMIC DNA]</scope>
</reference>
<dbReference type="InterPro" id="IPR046960">
    <property type="entry name" value="PPR_At4g14850-like_plant"/>
</dbReference>
<dbReference type="Gene3D" id="1.25.40.10">
    <property type="entry name" value="Tetratricopeptide repeat domain"/>
    <property type="match status" value="2"/>
</dbReference>
<dbReference type="PANTHER" id="PTHR47926:SF347">
    <property type="entry name" value="PENTATRICOPEPTIDE REPEAT-CONTAINING PROTEIN"/>
    <property type="match status" value="1"/>
</dbReference>
<evidence type="ECO:0000313" key="3">
    <source>
        <dbReference type="Proteomes" id="UP001652660"/>
    </source>
</evidence>
<dbReference type="GO" id="GO:0003723">
    <property type="term" value="F:RNA binding"/>
    <property type="evidence" value="ECO:0007669"/>
    <property type="project" value="InterPro"/>
</dbReference>
<dbReference type="Pfam" id="PF13041">
    <property type="entry name" value="PPR_2"/>
    <property type="match status" value="1"/>
</dbReference>
<evidence type="ECO:0000256" key="2">
    <source>
        <dbReference type="PROSITE-ProRule" id="PRU00708"/>
    </source>
</evidence>
<evidence type="ECO:0000256" key="1">
    <source>
        <dbReference type="ARBA" id="ARBA00022737"/>
    </source>
</evidence>
<protein>
    <submittedName>
        <fullName evidence="4">Pentatricopeptide repeat-containing protein At2g36730-like</fullName>
    </submittedName>
</protein>
<gene>
    <name evidence="4" type="primary">LOC113731069</name>
</gene>
<dbReference type="PANTHER" id="PTHR47926">
    <property type="entry name" value="PENTATRICOPEPTIDE REPEAT-CONTAINING PROTEIN"/>
    <property type="match status" value="1"/>
</dbReference>
<keyword evidence="1" id="KW-0677">Repeat</keyword>
<dbReference type="OrthoDB" id="1928982at2759"/>
<feature type="repeat" description="PPR" evidence="2">
    <location>
        <begin position="104"/>
        <end position="138"/>
    </location>
</feature>
<dbReference type="AlphaFoldDB" id="A0A6P6WBE4"/>
<reference evidence="4" key="2">
    <citation type="submission" date="2025-08" db="UniProtKB">
        <authorList>
            <consortium name="RefSeq"/>
        </authorList>
    </citation>
    <scope>IDENTIFICATION</scope>
    <source>
        <tissue evidence="4">Leaves</tissue>
    </source>
</reference>
<keyword evidence="3" id="KW-1185">Reference proteome</keyword>
<dbReference type="Pfam" id="PF20431">
    <property type="entry name" value="E_motif"/>
    <property type="match status" value="1"/>
</dbReference>
<dbReference type="PROSITE" id="PS51375">
    <property type="entry name" value="PPR"/>
    <property type="match status" value="2"/>
</dbReference>
<dbReference type="GO" id="GO:0009451">
    <property type="term" value="P:RNA modification"/>
    <property type="evidence" value="ECO:0007669"/>
    <property type="project" value="InterPro"/>
</dbReference>
<organism evidence="3 4">
    <name type="scientific">Coffea arabica</name>
    <name type="common">Arabian coffee</name>
    <dbReference type="NCBI Taxonomy" id="13443"/>
    <lineage>
        <taxon>Eukaryota</taxon>
        <taxon>Viridiplantae</taxon>
        <taxon>Streptophyta</taxon>
        <taxon>Embryophyta</taxon>
        <taxon>Tracheophyta</taxon>
        <taxon>Spermatophyta</taxon>
        <taxon>Magnoliopsida</taxon>
        <taxon>eudicotyledons</taxon>
        <taxon>Gunneridae</taxon>
        <taxon>Pentapetalae</taxon>
        <taxon>asterids</taxon>
        <taxon>lamiids</taxon>
        <taxon>Gentianales</taxon>
        <taxon>Rubiaceae</taxon>
        <taxon>Ixoroideae</taxon>
        <taxon>Gardenieae complex</taxon>
        <taxon>Bertiereae - Coffeeae clade</taxon>
        <taxon>Coffeeae</taxon>
        <taxon>Coffea</taxon>
    </lineage>
</organism>
<dbReference type="Proteomes" id="UP001652660">
    <property type="component" value="Chromosome 2e"/>
</dbReference>
<proteinExistence type="predicted"/>
<dbReference type="GeneID" id="113731069"/>
<dbReference type="RefSeq" id="XP_027111921.2">
    <property type="nucleotide sequence ID" value="XM_027256120.2"/>
</dbReference>
<dbReference type="InterPro" id="IPR046848">
    <property type="entry name" value="E_motif"/>
</dbReference>
<sequence>MPRCWNDLIRAYATSKGGLQREALRVFLSMRRSGALPNEYTFPFLFKACASVLGLYDGRQIHADVKKRGLDANVYVQNTLIHFYGSCRKIVDAHKVFDEMSYRTVVSWNSILSAFVENSWFREAIEVFLSMRSSELEPDETTMVILLSTCAEMGNLSLGKWIHSQVIVTAMVVNCQLGTALVDMYGKCGIVDYARLVFNGMSDRNVWTRSAMIMGSAQHGFAFQALQFFKAMKNNSLIEPNYVTYLGVLCACSHAGLVDYGRRFFYEMEHIHGIKPMMVHCAVMVDILGRAGHLEEAYNFILSMPTMADATIWRTLLSACNIHDINDRTGLAEKVRQKLLELEPRRSGNLVMVANKYAEVGMWEKAESLRRSMRNVGLKKTAGESCIEIGGSIFRFFSGNDFYVANREILLLIDRLNLHTRMMVNCHK</sequence>
<dbReference type="NCBIfam" id="TIGR00756">
    <property type="entry name" value="PPR"/>
    <property type="match status" value="2"/>
</dbReference>
<dbReference type="InterPro" id="IPR002885">
    <property type="entry name" value="PPR_rpt"/>
</dbReference>
<evidence type="ECO:0000313" key="4">
    <source>
        <dbReference type="RefSeq" id="XP_027111921.2"/>
    </source>
</evidence>
<accession>A0A6P6WBE4</accession>
<feature type="repeat" description="PPR" evidence="2">
    <location>
        <begin position="1"/>
        <end position="37"/>
    </location>
</feature>
<name>A0A6P6WBE4_COFAR</name>
<dbReference type="Pfam" id="PF01535">
    <property type="entry name" value="PPR"/>
    <property type="match status" value="4"/>
</dbReference>